<dbReference type="InterPro" id="IPR052562">
    <property type="entry name" value="Ketohexokinase-related"/>
</dbReference>
<dbReference type="Gene3D" id="3.40.1190.20">
    <property type="match status" value="1"/>
</dbReference>
<dbReference type="SUPFAM" id="SSF53613">
    <property type="entry name" value="Ribokinase-like"/>
    <property type="match status" value="1"/>
</dbReference>
<keyword evidence="1" id="KW-0808">Transferase</keyword>
<feature type="domain" description="Carbohydrate kinase PfkB" evidence="3">
    <location>
        <begin position="7"/>
        <end position="278"/>
    </location>
</feature>
<sequence length="297" mass="30751">MLPVVKCVLAGLCTVDIVQRVAELPAPGEKVASLSMEVAAGGPATNAAVTVAALGGSAVLVTALGSHPLADFARADLAACGVEVYDVTPESPAPPALSAVAVRERDGERTVVSRNAGALPPSSRLSFPRHHDLVTSASAVLIDGHHPDLALGAARRARERGIPVLLDAGSWKPVLTELLPLVDIAACSAHFRAPSESLRERGVPIVITTAGADPVRWCTPESSGEVPVPEVAARDTLGAGDVWHGALAYGVGRFELPELIRLANEVAATRVEHVGPRSWLTAVKNSGARRQMAEGMS</sequence>
<protein>
    <submittedName>
        <fullName evidence="4">PfkB family carbohydrate kinase</fullName>
    </submittedName>
</protein>
<dbReference type="InterPro" id="IPR029056">
    <property type="entry name" value="Ribokinase-like"/>
</dbReference>
<gene>
    <name evidence="4" type="ORF">ACFSXZ_15920</name>
</gene>
<dbReference type="InterPro" id="IPR011611">
    <property type="entry name" value="PfkB_dom"/>
</dbReference>
<evidence type="ECO:0000313" key="4">
    <source>
        <dbReference type="EMBL" id="MFD2417812.1"/>
    </source>
</evidence>
<dbReference type="Pfam" id="PF00294">
    <property type="entry name" value="PfkB"/>
    <property type="match status" value="1"/>
</dbReference>
<reference evidence="5" key="1">
    <citation type="journal article" date="2019" name="Int. J. Syst. Evol. Microbiol.">
        <title>The Global Catalogue of Microorganisms (GCM) 10K type strain sequencing project: providing services to taxonomists for standard genome sequencing and annotation.</title>
        <authorList>
            <consortium name="The Broad Institute Genomics Platform"/>
            <consortium name="The Broad Institute Genome Sequencing Center for Infectious Disease"/>
            <person name="Wu L."/>
            <person name="Ma J."/>
        </authorList>
    </citation>
    <scope>NUCLEOTIDE SEQUENCE [LARGE SCALE GENOMIC DNA]</scope>
    <source>
        <strain evidence="5">CGMCC 4.7645</strain>
    </source>
</reference>
<dbReference type="PANTHER" id="PTHR42774">
    <property type="entry name" value="PHOSPHOTRANSFERASE SYSTEM TRANSPORT PROTEIN"/>
    <property type="match status" value="1"/>
</dbReference>
<evidence type="ECO:0000259" key="3">
    <source>
        <dbReference type="Pfam" id="PF00294"/>
    </source>
</evidence>
<dbReference type="PANTHER" id="PTHR42774:SF3">
    <property type="entry name" value="KETOHEXOKINASE"/>
    <property type="match status" value="1"/>
</dbReference>
<dbReference type="PRINTS" id="PR00990">
    <property type="entry name" value="RIBOKINASE"/>
</dbReference>
<dbReference type="Proteomes" id="UP001597417">
    <property type="component" value="Unassembled WGS sequence"/>
</dbReference>
<evidence type="ECO:0000313" key="5">
    <source>
        <dbReference type="Proteomes" id="UP001597417"/>
    </source>
</evidence>
<name>A0ABW5FVG9_9PSEU</name>
<keyword evidence="5" id="KW-1185">Reference proteome</keyword>
<organism evidence="4 5">
    <name type="scientific">Amycolatopsis pigmentata</name>
    <dbReference type="NCBI Taxonomy" id="450801"/>
    <lineage>
        <taxon>Bacteria</taxon>
        <taxon>Bacillati</taxon>
        <taxon>Actinomycetota</taxon>
        <taxon>Actinomycetes</taxon>
        <taxon>Pseudonocardiales</taxon>
        <taxon>Pseudonocardiaceae</taxon>
        <taxon>Amycolatopsis</taxon>
    </lineage>
</organism>
<accession>A0ABW5FVG9</accession>
<dbReference type="EMBL" id="JBHUKR010000007">
    <property type="protein sequence ID" value="MFD2417812.1"/>
    <property type="molecule type" value="Genomic_DNA"/>
</dbReference>
<evidence type="ECO:0000256" key="2">
    <source>
        <dbReference type="ARBA" id="ARBA00022777"/>
    </source>
</evidence>
<dbReference type="GO" id="GO:0016301">
    <property type="term" value="F:kinase activity"/>
    <property type="evidence" value="ECO:0007669"/>
    <property type="project" value="UniProtKB-KW"/>
</dbReference>
<dbReference type="InterPro" id="IPR002139">
    <property type="entry name" value="Ribo/fructo_kinase"/>
</dbReference>
<evidence type="ECO:0000256" key="1">
    <source>
        <dbReference type="ARBA" id="ARBA00022679"/>
    </source>
</evidence>
<dbReference type="RefSeq" id="WP_378265796.1">
    <property type="nucleotide sequence ID" value="NZ_JBHUKR010000007.1"/>
</dbReference>
<comment type="caution">
    <text evidence="4">The sequence shown here is derived from an EMBL/GenBank/DDBJ whole genome shotgun (WGS) entry which is preliminary data.</text>
</comment>
<proteinExistence type="predicted"/>
<keyword evidence="2 4" id="KW-0418">Kinase</keyword>